<organism evidence="5 6">
    <name type="scientific">Usitatibacter rugosus</name>
    <dbReference type="NCBI Taxonomy" id="2732067"/>
    <lineage>
        <taxon>Bacteria</taxon>
        <taxon>Pseudomonadati</taxon>
        <taxon>Pseudomonadota</taxon>
        <taxon>Betaproteobacteria</taxon>
        <taxon>Nitrosomonadales</taxon>
        <taxon>Usitatibacteraceae</taxon>
        <taxon>Usitatibacter</taxon>
    </lineage>
</organism>
<dbReference type="SUPFAM" id="SSF53187">
    <property type="entry name" value="Zn-dependent exopeptidases"/>
    <property type="match status" value="1"/>
</dbReference>
<keyword evidence="6" id="KW-1185">Reference proteome</keyword>
<dbReference type="Gene3D" id="3.30.70.360">
    <property type="match status" value="1"/>
</dbReference>
<evidence type="ECO:0000259" key="4">
    <source>
        <dbReference type="Pfam" id="PF07687"/>
    </source>
</evidence>
<dbReference type="EMBL" id="CP053069">
    <property type="protein sequence ID" value="QJR12283.1"/>
    <property type="molecule type" value="Genomic_DNA"/>
</dbReference>
<keyword evidence="2" id="KW-0479">Metal-binding</keyword>
<dbReference type="Pfam" id="PF01546">
    <property type="entry name" value="Peptidase_M20"/>
    <property type="match status" value="1"/>
</dbReference>
<reference evidence="5 6" key="1">
    <citation type="submission" date="2020-04" db="EMBL/GenBank/DDBJ databases">
        <title>Usitatibacter rugosus gen. nov., sp. nov. and Usitatibacter palustris sp. nov., novel members of Usitatibacteraceae fam. nov. within the order Nitrosomonadales isolated from soil.</title>
        <authorList>
            <person name="Huber K.J."/>
            <person name="Neumann-Schaal M."/>
            <person name="Geppert A."/>
            <person name="Luckner M."/>
            <person name="Wanner G."/>
            <person name="Overmann J."/>
        </authorList>
    </citation>
    <scope>NUCLEOTIDE SEQUENCE [LARGE SCALE GENOMIC DNA]</scope>
    <source>
        <strain evidence="5 6">0125_3</strain>
    </source>
</reference>
<dbReference type="RefSeq" id="WP_171094361.1">
    <property type="nucleotide sequence ID" value="NZ_CP053069.1"/>
</dbReference>
<dbReference type="GO" id="GO:0009014">
    <property type="term" value="F:succinyl-diaminopimelate desuccinylase activity"/>
    <property type="evidence" value="ECO:0007669"/>
    <property type="project" value="UniProtKB-EC"/>
</dbReference>
<dbReference type="GO" id="GO:0046872">
    <property type="term" value="F:metal ion binding"/>
    <property type="evidence" value="ECO:0007669"/>
    <property type="project" value="UniProtKB-KW"/>
</dbReference>
<dbReference type="InterPro" id="IPR002933">
    <property type="entry name" value="Peptidase_M20"/>
</dbReference>
<dbReference type="PANTHER" id="PTHR43270:SF8">
    <property type="entry name" value="DI- AND TRIPEPTIDASE DUG2-RELATED"/>
    <property type="match status" value="1"/>
</dbReference>
<accession>A0A6M4H0W4</accession>
<feature type="domain" description="Peptidase M20 dimerisation" evidence="4">
    <location>
        <begin position="191"/>
        <end position="344"/>
    </location>
</feature>
<dbReference type="InterPro" id="IPR011650">
    <property type="entry name" value="Peptidase_M20_dimer"/>
</dbReference>
<evidence type="ECO:0000256" key="3">
    <source>
        <dbReference type="ARBA" id="ARBA00022801"/>
    </source>
</evidence>
<evidence type="ECO:0000256" key="1">
    <source>
        <dbReference type="ARBA" id="ARBA00022670"/>
    </source>
</evidence>
<dbReference type="Gene3D" id="3.40.630.10">
    <property type="entry name" value="Zn peptidases"/>
    <property type="match status" value="1"/>
</dbReference>
<proteinExistence type="predicted"/>
<dbReference type="Pfam" id="PF07687">
    <property type="entry name" value="M20_dimer"/>
    <property type="match status" value="1"/>
</dbReference>
<evidence type="ECO:0000256" key="2">
    <source>
        <dbReference type="ARBA" id="ARBA00022723"/>
    </source>
</evidence>
<gene>
    <name evidence="5" type="primary">dapE_2</name>
    <name evidence="5" type="ORF">DSM104443_03368</name>
</gene>
<dbReference type="Proteomes" id="UP000501534">
    <property type="component" value="Chromosome"/>
</dbReference>
<keyword evidence="3 5" id="KW-0378">Hydrolase</keyword>
<name>A0A6M4H0W4_9PROT</name>
<evidence type="ECO:0000313" key="6">
    <source>
        <dbReference type="Proteomes" id="UP000501534"/>
    </source>
</evidence>
<dbReference type="GO" id="GO:0006508">
    <property type="term" value="P:proteolysis"/>
    <property type="evidence" value="ECO:0007669"/>
    <property type="project" value="UniProtKB-KW"/>
</dbReference>
<sequence>MIDTAVRDRSDALVRTLLDSIRIASVSLTGEGIADQVAFLKDRLERWGFEVEVHKTTSHPIIYAEIGPKDAKQTWLTYGHYDVYPADEKQEGWRTKPFEPVIEGDRIWGRGAGDNKGQHLALLNAIALWKETRGELPVRIKVILEGDEETGSVPLPKFVEENRERLKADFCVYSDGPMFPNDQPVLLMGVRGNLGLEFISKGAKRNLHSGNFGGVAPNPTLNLIHFLAELVDRDGKLRVPGAGYADVNVAAADLAAVQSLPVDQAGFMESVGVAPTTGNDNGLFHERLMLRPAFNVSGFSAGYTGAGAKTIIYKEAIAKADVRLVGGQDPDVIFNAIKKFAADRGYTGIEVKSLKATPASRTPLDHPSVARVKAAVAKGFGREPYVVPSLGGTTPDFVFTKLLGLPSIVVPLAPYDENNHAPNESTKVSLYLSGVRTGMHLLESLSK</sequence>
<dbReference type="InterPro" id="IPR051458">
    <property type="entry name" value="Cyt/Met_Dipeptidase"/>
</dbReference>
<keyword evidence="1" id="KW-0645">Protease</keyword>
<dbReference type="AlphaFoldDB" id="A0A6M4H0W4"/>
<dbReference type="KEGG" id="uru:DSM104443_03368"/>
<dbReference type="EC" id="3.5.1.18" evidence="5"/>
<protein>
    <submittedName>
        <fullName evidence="5">Succinyl-diaminopimelate desuccinylase</fullName>
        <ecNumber evidence="5">3.5.1.18</ecNumber>
    </submittedName>
</protein>
<dbReference type="PANTHER" id="PTHR43270">
    <property type="entry name" value="BETA-ALA-HIS DIPEPTIDASE"/>
    <property type="match status" value="1"/>
</dbReference>
<dbReference type="GO" id="GO:0008233">
    <property type="term" value="F:peptidase activity"/>
    <property type="evidence" value="ECO:0007669"/>
    <property type="project" value="UniProtKB-KW"/>
</dbReference>
<evidence type="ECO:0000313" key="5">
    <source>
        <dbReference type="EMBL" id="QJR12283.1"/>
    </source>
</evidence>